<dbReference type="Gene3D" id="2.130.10.10">
    <property type="entry name" value="YVTN repeat-like/Quinoprotein amine dehydrogenase"/>
    <property type="match status" value="1"/>
</dbReference>
<dbReference type="InterPro" id="IPR011048">
    <property type="entry name" value="Haem_d1_sf"/>
</dbReference>
<comment type="caution">
    <text evidence="2">The sequence shown here is derived from an EMBL/GenBank/DDBJ whole genome shotgun (WGS) entry which is preliminary data.</text>
</comment>
<dbReference type="InterPro" id="IPR051200">
    <property type="entry name" value="Host-pathogen_enzymatic-act"/>
</dbReference>
<keyword evidence="1" id="KW-0732">Signal</keyword>
<reference evidence="2 3" key="1">
    <citation type="journal article" date="2016" name="Int. J. Syst. Evol. Microbiol.">
        <title>Pontibacter aydingkolensis sp. nov., isolated from soil of a salt lake.</title>
        <authorList>
            <person name="Osman G."/>
            <person name="Zhang T."/>
            <person name="Lou K."/>
            <person name="Gao Y."/>
            <person name="Chang W."/>
            <person name="Lin Q."/>
            <person name="Yang H.M."/>
            <person name="Huo X.D."/>
            <person name="Wang N."/>
        </authorList>
    </citation>
    <scope>NUCLEOTIDE SEQUENCE [LARGE SCALE GENOMIC DNA]</scope>
    <source>
        <strain evidence="2 3">KACC 19255</strain>
    </source>
</reference>
<dbReference type="PROSITE" id="PS51257">
    <property type="entry name" value="PROKAR_LIPOPROTEIN"/>
    <property type="match status" value="1"/>
</dbReference>
<evidence type="ECO:0000256" key="1">
    <source>
        <dbReference type="SAM" id="SignalP"/>
    </source>
</evidence>
<dbReference type="PANTHER" id="PTHR47197:SF3">
    <property type="entry name" value="DIHYDRO-HEME D1 DEHYDROGENASE"/>
    <property type="match status" value="1"/>
</dbReference>
<feature type="chain" id="PRO_5045914723" description="40-residue YVTN family beta-propeller repeat-containing protein" evidence="1">
    <location>
        <begin position="28"/>
        <end position="362"/>
    </location>
</feature>
<dbReference type="Proteomes" id="UP000813018">
    <property type="component" value="Unassembled WGS sequence"/>
</dbReference>
<gene>
    <name evidence="2" type="ORF">K0O23_01760</name>
</gene>
<dbReference type="InterPro" id="IPR031815">
    <property type="entry name" value="DUF5074"/>
</dbReference>
<keyword evidence="3" id="KW-1185">Reference proteome</keyword>
<sequence>MKKNSLFRSLLTAAVLSVISLSFTSCDNEDSGPSGAYAENGVFVVNEGNFGYPTSSLSYYNKGTQEVQNNIFKKENQDRPLGDVAQSMAFHGDRAFIVVNNSNKIEVVNRYTFKSEGVIEGLSGPRYFVALNGNKGYVTEWLPSNPDWSYNNGRVSVIDLNTFTVLKTIQVGLQPEKLLIAGGKVYVTNSGGSTITVISTVTDAIEKNISVTHGPNSLVLDKNNALWVLSSGFKNWQADPSTYSAAALTKIITTANEVTGTYTFPEVSAGASKLVQSGAKDALYYSYGGKVYRQPIASESLSHTMVIDKNFYGIGVDPETGYIYGGDANGFTGDGTVYVYNTEGTKVTEFRVGIAPNGFVFN</sequence>
<dbReference type="InterPro" id="IPR015943">
    <property type="entry name" value="WD40/YVTN_repeat-like_dom_sf"/>
</dbReference>
<proteinExistence type="predicted"/>
<name>A0ABS7CQH2_9BACT</name>
<dbReference type="EMBL" id="JAHYXK010000001">
    <property type="protein sequence ID" value="MBW7465777.1"/>
    <property type="molecule type" value="Genomic_DNA"/>
</dbReference>
<dbReference type="PANTHER" id="PTHR47197">
    <property type="entry name" value="PROTEIN NIRF"/>
    <property type="match status" value="1"/>
</dbReference>
<evidence type="ECO:0000313" key="2">
    <source>
        <dbReference type="EMBL" id="MBW7465777.1"/>
    </source>
</evidence>
<organism evidence="2 3">
    <name type="scientific">Pontibacter aydingkolensis</name>
    <dbReference type="NCBI Taxonomy" id="1911536"/>
    <lineage>
        <taxon>Bacteria</taxon>
        <taxon>Pseudomonadati</taxon>
        <taxon>Bacteroidota</taxon>
        <taxon>Cytophagia</taxon>
        <taxon>Cytophagales</taxon>
        <taxon>Hymenobacteraceae</taxon>
        <taxon>Pontibacter</taxon>
    </lineage>
</organism>
<accession>A0ABS7CQH2</accession>
<evidence type="ECO:0008006" key="4">
    <source>
        <dbReference type="Google" id="ProtNLM"/>
    </source>
</evidence>
<dbReference type="SUPFAM" id="SSF51004">
    <property type="entry name" value="C-terminal (heme d1) domain of cytochrome cd1-nitrite reductase"/>
    <property type="match status" value="1"/>
</dbReference>
<feature type="signal peptide" evidence="1">
    <location>
        <begin position="1"/>
        <end position="27"/>
    </location>
</feature>
<dbReference type="Pfam" id="PF16819">
    <property type="entry name" value="DUF5074"/>
    <property type="match status" value="1"/>
</dbReference>
<evidence type="ECO:0000313" key="3">
    <source>
        <dbReference type="Proteomes" id="UP000813018"/>
    </source>
</evidence>
<protein>
    <recommendedName>
        <fullName evidence="4">40-residue YVTN family beta-propeller repeat-containing protein</fullName>
    </recommendedName>
</protein>
<dbReference type="RefSeq" id="WP_219875652.1">
    <property type="nucleotide sequence ID" value="NZ_JAHYXK010000001.1"/>
</dbReference>